<dbReference type="Gene3D" id="3.40.630.30">
    <property type="match status" value="1"/>
</dbReference>
<evidence type="ECO:0000313" key="3">
    <source>
        <dbReference type="Proteomes" id="UP000198935"/>
    </source>
</evidence>
<keyword evidence="2" id="KW-0808">Transferase</keyword>
<feature type="domain" description="N-acetyltransferase" evidence="1">
    <location>
        <begin position="9"/>
        <end position="167"/>
    </location>
</feature>
<organism evidence="2 3">
    <name type="scientific">Evansella caseinilytica</name>
    <dbReference type="NCBI Taxonomy" id="1503961"/>
    <lineage>
        <taxon>Bacteria</taxon>
        <taxon>Bacillati</taxon>
        <taxon>Bacillota</taxon>
        <taxon>Bacilli</taxon>
        <taxon>Bacillales</taxon>
        <taxon>Bacillaceae</taxon>
        <taxon>Evansella</taxon>
    </lineage>
</organism>
<keyword evidence="3" id="KW-1185">Reference proteome</keyword>
<dbReference type="Proteomes" id="UP000198935">
    <property type="component" value="Unassembled WGS sequence"/>
</dbReference>
<evidence type="ECO:0000313" key="2">
    <source>
        <dbReference type="EMBL" id="SDY14712.1"/>
    </source>
</evidence>
<dbReference type="PROSITE" id="PS51186">
    <property type="entry name" value="GNAT"/>
    <property type="match status" value="1"/>
</dbReference>
<protein>
    <submittedName>
        <fullName evidence="2">Protein N-acetyltransferase, RimJ/RimL family</fullName>
    </submittedName>
</protein>
<dbReference type="SUPFAM" id="SSF55729">
    <property type="entry name" value="Acyl-CoA N-acyltransferases (Nat)"/>
    <property type="match status" value="1"/>
</dbReference>
<name>A0A1H3HGX5_9BACI</name>
<gene>
    <name evidence="2" type="ORF">SAMN05421736_101495</name>
</gene>
<sequence length="172" mass="20024">MIICETERLILREYEKEDIAALHTIFSDEETMSYYPAPFSYEKTQQWVESNQKRYVRDGFGLWAVCLKESGDLIGDCGLVKQTVEGETEVEIGYHIHKNYWSKGYASEAARACKKYGFRELGLKKLISIIDPRNIPSMRVAEKIGFMKEKEAFVFNKQHLIFSEARESVYQL</sequence>
<proteinExistence type="predicted"/>
<dbReference type="InterPro" id="IPR016181">
    <property type="entry name" value="Acyl_CoA_acyltransferase"/>
</dbReference>
<dbReference type="InterPro" id="IPR051531">
    <property type="entry name" value="N-acetyltransferase"/>
</dbReference>
<dbReference type="GO" id="GO:0016747">
    <property type="term" value="F:acyltransferase activity, transferring groups other than amino-acyl groups"/>
    <property type="evidence" value="ECO:0007669"/>
    <property type="project" value="InterPro"/>
</dbReference>
<accession>A0A1H3HGX5</accession>
<dbReference type="AlphaFoldDB" id="A0A1H3HGX5"/>
<dbReference type="PANTHER" id="PTHR43792:SF1">
    <property type="entry name" value="N-ACETYLTRANSFERASE DOMAIN-CONTAINING PROTEIN"/>
    <property type="match status" value="1"/>
</dbReference>
<reference evidence="3" key="1">
    <citation type="submission" date="2016-10" db="EMBL/GenBank/DDBJ databases">
        <authorList>
            <person name="Varghese N."/>
            <person name="Submissions S."/>
        </authorList>
    </citation>
    <scope>NUCLEOTIDE SEQUENCE [LARGE SCALE GENOMIC DNA]</scope>
    <source>
        <strain evidence="3">SP</strain>
    </source>
</reference>
<dbReference type="OrthoDB" id="9798081at2"/>
<dbReference type="EMBL" id="FNPI01000001">
    <property type="protein sequence ID" value="SDY14712.1"/>
    <property type="molecule type" value="Genomic_DNA"/>
</dbReference>
<dbReference type="STRING" id="1503961.SAMN05421736_101495"/>
<evidence type="ECO:0000259" key="1">
    <source>
        <dbReference type="PROSITE" id="PS51186"/>
    </source>
</evidence>
<dbReference type="Pfam" id="PF13302">
    <property type="entry name" value="Acetyltransf_3"/>
    <property type="match status" value="1"/>
</dbReference>
<dbReference type="InterPro" id="IPR000182">
    <property type="entry name" value="GNAT_dom"/>
</dbReference>
<dbReference type="PANTHER" id="PTHR43792">
    <property type="entry name" value="GNAT FAMILY, PUTATIVE (AFU_ORTHOLOGUE AFUA_3G00765)-RELATED-RELATED"/>
    <property type="match status" value="1"/>
</dbReference>